<dbReference type="PANTHER" id="PTHR42760:SF115">
    <property type="entry name" value="3-OXOACYL-[ACYL-CARRIER-PROTEIN] REDUCTASE FABG"/>
    <property type="match status" value="1"/>
</dbReference>
<dbReference type="PRINTS" id="PR00081">
    <property type="entry name" value="GDHRDH"/>
</dbReference>
<dbReference type="InterPro" id="IPR036291">
    <property type="entry name" value="NAD(P)-bd_dom_sf"/>
</dbReference>
<comment type="caution">
    <text evidence="3">The sequence shown here is derived from an EMBL/GenBank/DDBJ whole genome shotgun (WGS) entry which is preliminary data.</text>
</comment>
<name>A0A556CFL4_BREAU</name>
<dbReference type="SUPFAM" id="SSF51735">
    <property type="entry name" value="NAD(P)-binding Rossmann-fold domains"/>
    <property type="match status" value="1"/>
</dbReference>
<organism evidence="3 4">
    <name type="scientific">Brevibacterium aurantiacum</name>
    <dbReference type="NCBI Taxonomy" id="273384"/>
    <lineage>
        <taxon>Bacteria</taxon>
        <taxon>Bacillati</taxon>
        <taxon>Actinomycetota</taxon>
        <taxon>Actinomycetes</taxon>
        <taxon>Micrococcales</taxon>
        <taxon>Brevibacteriaceae</taxon>
        <taxon>Brevibacterium</taxon>
    </lineage>
</organism>
<dbReference type="EMBL" id="VLTK01000005">
    <property type="protein sequence ID" value="TSI16221.1"/>
    <property type="molecule type" value="Genomic_DNA"/>
</dbReference>
<protein>
    <submittedName>
        <fullName evidence="3">Glucose 1-dehydrogenase</fullName>
        <ecNumber evidence="3">1.1.1.47</ecNumber>
    </submittedName>
</protein>
<sequence length="263" mass="27821">MTNWEGITMSNPFSLEGKTGLITGAGQGIGRAVALAWARAGANVAILDTNLDTAARTASEVESIGMRSLALSVDVTEEDAVNDAVKRVDSELGELDIAFNNAGIARGEVPAVDMPADWWRNVIDVNLSGVFFSSQAEARVMLKRGRGTILNMASMSGIIANKGLLQPNYNASKAGVAHLTRSLAVEWAPQGVRVNSLSPGYILTPLTERDEVAEKRAEWISGIPLGRMGTVDDLTGPATFAVSDASAYMNGHDLVVDGGFVCW</sequence>
<dbReference type="GO" id="GO:0047936">
    <property type="term" value="F:glucose 1-dehydrogenase [NAD(P)+] activity"/>
    <property type="evidence" value="ECO:0007669"/>
    <property type="project" value="UniProtKB-EC"/>
</dbReference>
<evidence type="ECO:0000313" key="4">
    <source>
        <dbReference type="Proteomes" id="UP000316406"/>
    </source>
</evidence>
<reference evidence="3 4" key="1">
    <citation type="submission" date="2019-07" db="EMBL/GenBank/DDBJ databases">
        <title>Draft genome sequence of Brevibacterium aurantiacum XU54 isolated from Xinjiang China.</title>
        <authorList>
            <person name="Xu X."/>
        </authorList>
    </citation>
    <scope>NUCLEOTIDE SEQUENCE [LARGE SCALE GENOMIC DNA]</scope>
    <source>
        <strain evidence="3 4">XU54</strain>
    </source>
</reference>
<evidence type="ECO:0000313" key="3">
    <source>
        <dbReference type="EMBL" id="TSI16221.1"/>
    </source>
</evidence>
<proteinExistence type="inferred from homology"/>
<dbReference type="AlphaFoldDB" id="A0A556CFL4"/>
<gene>
    <name evidence="3" type="ORF">FO013_11050</name>
</gene>
<dbReference type="OrthoDB" id="286404at2"/>
<dbReference type="PRINTS" id="PR00080">
    <property type="entry name" value="SDRFAMILY"/>
</dbReference>
<accession>A0A556CFL4</accession>
<keyword evidence="4" id="KW-1185">Reference proteome</keyword>
<comment type="similarity">
    <text evidence="1">Belongs to the short-chain dehydrogenases/reductases (SDR) family.</text>
</comment>
<keyword evidence="2 3" id="KW-0560">Oxidoreductase</keyword>
<dbReference type="NCBIfam" id="NF005559">
    <property type="entry name" value="PRK07231.1"/>
    <property type="match status" value="1"/>
</dbReference>
<dbReference type="Gene3D" id="3.40.50.720">
    <property type="entry name" value="NAD(P)-binding Rossmann-like Domain"/>
    <property type="match status" value="1"/>
</dbReference>
<evidence type="ECO:0000256" key="2">
    <source>
        <dbReference type="ARBA" id="ARBA00023002"/>
    </source>
</evidence>
<dbReference type="Pfam" id="PF13561">
    <property type="entry name" value="adh_short_C2"/>
    <property type="match status" value="1"/>
</dbReference>
<dbReference type="Proteomes" id="UP000316406">
    <property type="component" value="Unassembled WGS sequence"/>
</dbReference>
<dbReference type="PROSITE" id="PS00061">
    <property type="entry name" value="ADH_SHORT"/>
    <property type="match status" value="1"/>
</dbReference>
<dbReference type="InterPro" id="IPR002347">
    <property type="entry name" value="SDR_fam"/>
</dbReference>
<dbReference type="FunFam" id="3.40.50.720:FF:000240">
    <property type="entry name" value="SDR family oxidoreductase"/>
    <property type="match status" value="1"/>
</dbReference>
<dbReference type="PANTHER" id="PTHR42760">
    <property type="entry name" value="SHORT-CHAIN DEHYDROGENASES/REDUCTASES FAMILY MEMBER"/>
    <property type="match status" value="1"/>
</dbReference>
<dbReference type="GO" id="GO:0005975">
    <property type="term" value="P:carbohydrate metabolic process"/>
    <property type="evidence" value="ECO:0007669"/>
    <property type="project" value="UniProtKB-ARBA"/>
</dbReference>
<dbReference type="EC" id="1.1.1.47" evidence="3"/>
<dbReference type="InterPro" id="IPR020904">
    <property type="entry name" value="Sc_DH/Rdtase_CS"/>
</dbReference>
<evidence type="ECO:0000256" key="1">
    <source>
        <dbReference type="ARBA" id="ARBA00006484"/>
    </source>
</evidence>